<protein>
    <recommendedName>
        <fullName evidence="4">F-box domain-containing protein</fullName>
    </recommendedName>
</protein>
<keyword evidence="3" id="KW-1185">Reference proteome</keyword>
<dbReference type="PANTHER" id="PTHR42085:SF2">
    <property type="entry name" value="F-BOX DOMAIN-CONTAINING PROTEIN"/>
    <property type="match status" value="1"/>
</dbReference>
<dbReference type="OrthoDB" id="62952at2759"/>
<organism evidence="2 3">
    <name type="scientific">Lepidopterella palustris CBS 459.81</name>
    <dbReference type="NCBI Taxonomy" id="1314670"/>
    <lineage>
        <taxon>Eukaryota</taxon>
        <taxon>Fungi</taxon>
        <taxon>Dikarya</taxon>
        <taxon>Ascomycota</taxon>
        <taxon>Pezizomycotina</taxon>
        <taxon>Dothideomycetes</taxon>
        <taxon>Pleosporomycetidae</taxon>
        <taxon>Mytilinidiales</taxon>
        <taxon>Argynnaceae</taxon>
        <taxon>Lepidopterella</taxon>
    </lineage>
</organism>
<evidence type="ECO:0008006" key="4">
    <source>
        <dbReference type="Google" id="ProtNLM"/>
    </source>
</evidence>
<sequence length="369" mass="43270">MARTMQTVRKFTGNMCSSRADEFNRAIRKPTFIAPPNSIAKRHRRNPSRHARGDPTNYGFDSDFSGDSEHEVERKHVKRTPKKRPRKPLEPFRFLELPQELRDMIYECLLVNIRDKNCLVFNASELMYRKVQRDRANRRRDRLSERRIEAGGRAIRPKPVTAEPLAYTAILCTSKQVHHEAKDVFYKKNAFAVVLEDYTWGDKFPFSGLAPYGWDFSHITTLRLELCLRYSHSVDNHVNWTHFSKTMVSLKMLQIFVTFPPHSSGRKNDLLDWRSVAWKYKPFFRDIVSAIPPAINLKWGLTMEQKLRLDFQGYHYVDGKVLRAMYRQFQSLRGRDLEGPDVMEVDSDEDTKSAVDMFGEYEGMFSDED</sequence>
<dbReference type="AlphaFoldDB" id="A0A8E2E722"/>
<evidence type="ECO:0000313" key="2">
    <source>
        <dbReference type="EMBL" id="OCK78577.1"/>
    </source>
</evidence>
<dbReference type="Proteomes" id="UP000250266">
    <property type="component" value="Unassembled WGS sequence"/>
</dbReference>
<dbReference type="EMBL" id="KV745051">
    <property type="protein sequence ID" value="OCK78577.1"/>
    <property type="molecule type" value="Genomic_DNA"/>
</dbReference>
<proteinExistence type="predicted"/>
<accession>A0A8E2E722</accession>
<feature type="region of interest" description="Disordered" evidence="1">
    <location>
        <begin position="35"/>
        <end position="86"/>
    </location>
</feature>
<reference evidence="2 3" key="1">
    <citation type="journal article" date="2016" name="Nat. Commun.">
        <title>Ectomycorrhizal ecology is imprinted in the genome of the dominant symbiotic fungus Cenococcum geophilum.</title>
        <authorList>
            <consortium name="DOE Joint Genome Institute"/>
            <person name="Peter M."/>
            <person name="Kohler A."/>
            <person name="Ohm R.A."/>
            <person name="Kuo A."/>
            <person name="Krutzmann J."/>
            <person name="Morin E."/>
            <person name="Arend M."/>
            <person name="Barry K.W."/>
            <person name="Binder M."/>
            <person name="Choi C."/>
            <person name="Clum A."/>
            <person name="Copeland A."/>
            <person name="Grisel N."/>
            <person name="Haridas S."/>
            <person name="Kipfer T."/>
            <person name="LaButti K."/>
            <person name="Lindquist E."/>
            <person name="Lipzen A."/>
            <person name="Maire R."/>
            <person name="Meier B."/>
            <person name="Mihaltcheva S."/>
            <person name="Molinier V."/>
            <person name="Murat C."/>
            <person name="Poggeler S."/>
            <person name="Quandt C.A."/>
            <person name="Sperisen C."/>
            <person name="Tritt A."/>
            <person name="Tisserant E."/>
            <person name="Crous P.W."/>
            <person name="Henrissat B."/>
            <person name="Nehls U."/>
            <person name="Egli S."/>
            <person name="Spatafora J.W."/>
            <person name="Grigoriev I.V."/>
            <person name="Martin F.M."/>
        </authorList>
    </citation>
    <scope>NUCLEOTIDE SEQUENCE [LARGE SCALE GENOMIC DNA]</scope>
    <source>
        <strain evidence="2 3">CBS 459.81</strain>
    </source>
</reference>
<evidence type="ECO:0000313" key="3">
    <source>
        <dbReference type="Proteomes" id="UP000250266"/>
    </source>
</evidence>
<gene>
    <name evidence="2" type="ORF">K432DRAFT_457480</name>
</gene>
<feature type="compositionally biased region" description="Basic residues" evidence="1">
    <location>
        <begin position="75"/>
        <end position="86"/>
    </location>
</feature>
<feature type="compositionally biased region" description="Basic residues" evidence="1">
    <location>
        <begin position="40"/>
        <end position="50"/>
    </location>
</feature>
<dbReference type="PANTHER" id="PTHR42085">
    <property type="entry name" value="F-BOX DOMAIN-CONTAINING PROTEIN"/>
    <property type="match status" value="1"/>
</dbReference>
<name>A0A8E2E722_9PEZI</name>
<evidence type="ECO:0000256" key="1">
    <source>
        <dbReference type="SAM" id="MobiDB-lite"/>
    </source>
</evidence>
<dbReference type="InterPro" id="IPR038883">
    <property type="entry name" value="AN11006-like"/>
</dbReference>